<evidence type="ECO:0000313" key="5">
    <source>
        <dbReference type="EMBL" id="KAF6320598.1"/>
    </source>
</evidence>
<dbReference type="EMBL" id="JACAGB010000016">
    <property type="protein sequence ID" value="KAF6320598.1"/>
    <property type="molecule type" value="Genomic_DNA"/>
</dbReference>
<dbReference type="Proteomes" id="UP000558488">
    <property type="component" value="Unassembled WGS sequence"/>
</dbReference>
<reference evidence="5 6" key="1">
    <citation type="journal article" date="2020" name="Nature">
        <title>Six reference-quality genomes reveal evolution of bat adaptations.</title>
        <authorList>
            <person name="Jebb D."/>
            <person name="Huang Z."/>
            <person name="Pippel M."/>
            <person name="Hughes G.M."/>
            <person name="Lavrichenko K."/>
            <person name="Devanna P."/>
            <person name="Winkler S."/>
            <person name="Jermiin L.S."/>
            <person name="Skirmuntt E.C."/>
            <person name="Katzourakis A."/>
            <person name="Burkitt-Gray L."/>
            <person name="Ray D.A."/>
            <person name="Sullivan K.A.M."/>
            <person name="Roscito J.G."/>
            <person name="Kirilenko B.M."/>
            <person name="Davalos L.M."/>
            <person name="Corthals A.P."/>
            <person name="Power M.L."/>
            <person name="Jones G."/>
            <person name="Ransome R.D."/>
            <person name="Dechmann D.K.N."/>
            <person name="Locatelli A.G."/>
            <person name="Puechmaille S.J."/>
            <person name="Fedrigo O."/>
            <person name="Jarvis E.D."/>
            <person name="Hiller M."/>
            <person name="Vernes S.C."/>
            <person name="Myers E.W."/>
            <person name="Teeling E.C."/>
        </authorList>
    </citation>
    <scope>NUCLEOTIDE SEQUENCE [LARGE SCALE GENOMIC DNA]</scope>
    <source>
        <strain evidence="5">MPipKuh1</strain>
        <tissue evidence="5">Flight muscle</tissue>
    </source>
</reference>
<evidence type="ECO:0000256" key="3">
    <source>
        <dbReference type="PROSITE-ProRule" id="PRU00176"/>
    </source>
</evidence>
<evidence type="ECO:0000259" key="4">
    <source>
        <dbReference type="PROSITE" id="PS50102"/>
    </source>
</evidence>
<sequence>MDALAKAISKLNLKLPEGFRIEASKTEHIAGKMFMGGLSRNTSKEALFDYLSQYGKIINFTIKTHPETGVSRGFGFVLFEDKEAVEKVLQVKEHQVEGRKFDLRKAMELKFPPRKVFVGGVNPKTSEGNISQYFGTFGAIELPVYLKTNER</sequence>
<dbReference type="Gene3D" id="3.30.70.330">
    <property type="match status" value="2"/>
</dbReference>
<dbReference type="SUPFAM" id="SSF54928">
    <property type="entry name" value="RNA-binding domain, RBD"/>
    <property type="match status" value="1"/>
</dbReference>
<evidence type="ECO:0000256" key="1">
    <source>
        <dbReference type="ARBA" id="ARBA00004123"/>
    </source>
</evidence>
<dbReference type="InterPro" id="IPR012677">
    <property type="entry name" value="Nucleotide-bd_a/b_plait_sf"/>
</dbReference>
<dbReference type="PROSITE" id="PS50102">
    <property type="entry name" value="RRM"/>
    <property type="match status" value="1"/>
</dbReference>
<dbReference type="SMART" id="SM00360">
    <property type="entry name" value="RRM"/>
    <property type="match status" value="1"/>
</dbReference>
<dbReference type="Pfam" id="PF00076">
    <property type="entry name" value="RRM_1"/>
    <property type="match status" value="1"/>
</dbReference>
<dbReference type="PANTHER" id="PTHR48033:SF14">
    <property type="entry name" value="MCG53108"/>
    <property type="match status" value="1"/>
</dbReference>
<dbReference type="InterPro" id="IPR000504">
    <property type="entry name" value="RRM_dom"/>
</dbReference>
<dbReference type="PANTHER" id="PTHR48033">
    <property type="entry name" value="RNA-BINDING (RRM/RBD/RNP MOTIFS) FAMILY PROTEIN"/>
    <property type="match status" value="1"/>
</dbReference>
<keyword evidence="2" id="KW-0539">Nucleus</keyword>
<comment type="subcellular location">
    <subcellularLocation>
        <location evidence="1">Nucleus</location>
    </subcellularLocation>
</comment>
<keyword evidence="6" id="KW-1185">Reference proteome</keyword>
<proteinExistence type="predicted"/>
<dbReference type="GO" id="GO:0000785">
    <property type="term" value="C:chromatin"/>
    <property type="evidence" value="ECO:0007669"/>
    <property type="project" value="TreeGrafter"/>
</dbReference>
<dbReference type="GO" id="GO:0008143">
    <property type="term" value="F:poly(A) binding"/>
    <property type="evidence" value="ECO:0007669"/>
    <property type="project" value="TreeGrafter"/>
</dbReference>
<dbReference type="GO" id="GO:0034046">
    <property type="term" value="F:poly(G) binding"/>
    <property type="evidence" value="ECO:0007669"/>
    <property type="project" value="TreeGrafter"/>
</dbReference>
<feature type="domain" description="RRM" evidence="4">
    <location>
        <begin position="31"/>
        <end position="108"/>
    </location>
</feature>
<dbReference type="GO" id="GO:0005654">
    <property type="term" value="C:nucleoplasm"/>
    <property type="evidence" value="ECO:0007669"/>
    <property type="project" value="TreeGrafter"/>
</dbReference>
<dbReference type="AlphaFoldDB" id="A0A7J7V6B5"/>
<organism evidence="5 6">
    <name type="scientific">Pipistrellus kuhlii</name>
    <name type="common">Kuhl's pipistrelle</name>
    <dbReference type="NCBI Taxonomy" id="59472"/>
    <lineage>
        <taxon>Eukaryota</taxon>
        <taxon>Metazoa</taxon>
        <taxon>Chordata</taxon>
        <taxon>Craniata</taxon>
        <taxon>Vertebrata</taxon>
        <taxon>Euteleostomi</taxon>
        <taxon>Mammalia</taxon>
        <taxon>Eutheria</taxon>
        <taxon>Laurasiatheria</taxon>
        <taxon>Chiroptera</taxon>
        <taxon>Yangochiroptera</taxon>
        <taxon>Vespertilionidae</taxon>
        <taxon>Pipistrellus</taxon>
    </lineage>
</organism>
<dbReference type="InterPro" id="IPR035979">
    <property type="entry name" value="RBD_domain_sf"/>
</dbReference>
<name>A0A7J7V6B5_PIPKU</name>
<protein>
    <recommendedName>
        <fullName evidence="4">RRM domain-containing protein</fullName>
    </recommendedName>
</protein>
<dbReference type="GO" id="GO:0010468">
    <property type="term" value="P:regulation of gene expression"/>
    <property type="evidence" value="ECO:0007669"/>
    <property type="project" value="TreeGrafter"/>
</dbReference>
<keyword evidence="3" id="KW-0694">RNA-binding</keyword>
<gene>
    <name evidence="5" type="ORF">mPipKuh1_008592</name>
</gene>
<evidence type="ECO:0000313" key="6">
    <source>
        <dbReference type="Proteomes" id="UP000558488"/>
    </source>
</evidence>
<comment type="caution">
    <text evidence="5">The sequence shown here is derived from an EMBL/GenBank/DDBJ whole genome shotgun (WGS) entry which is preliminary data.</text>
</comment>
<accession>A0A7J7V6B5</accession>
<evidence type="ECO:0000256" key="2">
    <source>
        <dbReference type="ARBA" id="ARBA00023242"/>
    </source>
</evidence>